<gene>
    <name evidence="1" type="ORF">GCM10009741_77010</name>
</gene>
<reference evidence="1 2" key="1">
    <citation type="journal article" date="2019" name="Int. J. Syst. Evol. Microbiol.">
        <title>The Global Catalogue of Microorganisms (GCM) 10K type strain sequencing project: providing services to taxonomists for standard genome sequencing and annotation.</title>
        <authorList>
            <consortium name="The Broad Institute Genomics Platform"/>
            <consortium name="The Broad Institute Genome Sequencing Center for Infectious Disease"/>
            <person name="Wu L."/>
            <person name="Ma J."/>
        </authorList>
    </citation>
    <scope>NUCLEOTIDE SEQUENCE [LARGE SCALE GENOMIC DNA]</scope>
    <source>
        <strain evidence="1 2">JCM 14303</strain>
    </source>
</reference>
<dbReference type="EMBL" id="BAAANC010000005">
    <property type="protein sequence ID" value="GAA1560417.1"/>
    <property type="molecule type" value="Genomic_DNA"/>
</dbReference>
<evidence type="ECO:0000313" key="1">
    <source>
        <dbReference type="EMBL" id="GAA1560417.1"/>
    </source>
</evidence>
<comment type="caution">
    <text evidence="1">The sequence shown here is derived from an EMBL/GenBank/DDBJ whole genome shotgun (WGS) entry which is preliminary data.</text>
</comment>
<keyword evidence="2" id="KW-1185">Reference proteome</keyword>
<sequence>MLAERLDLTRSADVAFADELMAEWEKAAPESRVVNQISGPVTGKVLQAGEVHGNITF</sequence>
<accession>A0ABN2CL76</accession>
<organism evidence="1 2">
    <name type="scientific">Kribbella lupini</name>
    <dbReference type="NCBI Taxonomy" id="291602"/>
    <lineage>
        <taxon>Bacteria</taxon>
        <taxon>Bacillati</taxon>
        <taxon>Actinomycetota</taxon>
        <taxon>Actinomycetes</taxon>
        <taxon>Propionibacteriales</taxon>
        <taxon>Kribbellaceae</taxon>
        <taxon>Kribbella</taxon>
    </lineage>
</organism>
<dbReference type="Proteomes" id="UP001500363">
    <property type="component" value="Unassembled WGS sequence"/>
</dbReference>
<protein>
    <submittedName>
        <fullName evidence="1">Uncharacterized protein</fullName>
    </submittedName>
</protein>
<evidence type="ECO:0000313" key="2">
    <source>
        <dbReference type="Proteomes" id="UP001500363"/>
    </source>
</evidence>
<proteinExistence type="predicted"/>
<name>A0ABN2CL76_9ACTN</name>